<dbReference type="Proteomes" id="UP001058074">
    <property type="component" value="Unassembled WGS sequence"/>
</dbReference>
<keyword evidence="1" id="KW-0547">Nucleotide-binding</keyword>
<comment type="caution">
    <text evidence="1">The sequence shown here is derived from an EMBL/GenBank/DDBJ whole genome shotgun (WGS) entry which is preliminary data.</text>
</comment>
<keyword evidence="1" id="KW-0067">ATP-binding</keyword>
<dbReference type="EMBL" id="BROD01000001">
    <property type="protein sequence ID" value="GKX67855.1"/>
    <property type="molecule type" value="Genomic_DNA"/>
</dbReference>
<evidence type="ECO:0000313" key="1">
    <source>
        <dbReference type="EMBL" id="GKX67855.1"/>
    </source>
</evidence>
<accession>A0ACB5RFI7</accession>
<evidence type="ECO:0000313" key="2">
    <source>
        <dbReference type="Proteomes" id="UP001058074"/>
    </source>
</evidence>
<organism evidence="1 2">
    <name type="scientific">Inconstantimicrobium mannanitabidum</name>
    <dbReference type="NCBI Taxonomy" id="1604901"/>
    <lineage>
        <taxon>Bacteria</taxon>
        <taxon>Bacillati</taxon>
        <taxon>Bacillota</taxon>
        <taxon>Clostridia</taxon>
        <taxon>Eubacteriales</taxon>
        <taxon>Clostridiaceae</taxon>
        <taxon>Inconstantimicrobium</taxon>
    </lineage>
</organism>
<keyword evidence="1" id="KW-0378">Hydrolase</keyword>
<protein>
    <submittedName>
        <fullName evidence="1">DNA helicase</fullName>
    </submittedName>
</protein>
<keyword evidence="1" id="KW-0347">Helicase</keyword>
<gene>
    <name evidence="1" type="ORF">rsdtw13_31130</name>
</gene>
<keyword evidence="2" id="KW-1185">Reference proteome</keyword>
<sequence>MKNEEINEQKQVEFLVEKKKLDETLEIINSEILNYIERRKYITDYIRDYRQKVVEDYKDDEDAIIEYFDHERFVKEEAYKTIDKKLKELTILKESPYFGKVTFEEEGEEYPETLYIGRFGVTREQDLEPIIIDWRAPVASLFYHGSLGKASYDVPKGVVDTEILGRRQLIVKKAQLKGMFDSAIDVKDEILQMVLSSNTNEKLKDVIMTLQQEQDKIIRMDRNKTIVVNGVAGSGKTTIALHRVAYLLYNYRKQLENKVLILGPNAVFMEYISQVLPSLGETGVKQETFTNYAIEEIGLDESIIEFNEFIEKILSGDEAFIKDVQRKYSDKFINELDEYVEQLENNYLDVPTVKFFDKEVISAEEIKEYFQKHYAYMPLFRRSQRIKRVIFEKIREKRDEEVRILNKEIAEEKKSLSKDELLLQESNIDFKRKIRIREIIREVMDTKNRISEWIDNEDIVSLYKKFAKIERLSIADLSPILYLMIKLDGKKAKNTMRHVIIDEAQDYSKLQFIVVKELTDCKNFTIVGDSNQRLFKFSEVPAMLDLDNIWNETKVEKLNLNKSYRSTYEIMDYANKYLKEEKIVPIVRSGKAVEVTSASSGEELSSKIISEIEKINKEGLESIAIITRDADQLNRVHSLIKDKVHIAKFDNEYVIYNGGTVIIPSYFAKGLEFDAVIMLDSDGNDSNEDLIKYIISTRALHSLKVIKLSNII</sequence>
<reference evidence="1" key="1">
    <citation type="journal article" date="2025" name="Int. J. Syst. Evol. Microbiol.">
        <title>Inconstantimicrobium mannanitabidum sp. nov., a novel member of the family Clostridiaceae isolated from anoxic soil under the treatment of reductive soil disinfestation.</title>
        <authorList>
            <person name="Ueki A."/>
            <person name="Tonouchi A."/>
            <person name="Honma S."/>
            <person name="Kaku N."/>
            <person name="Ueki K."/>
        </authorList>
    </citation>
    <scope>NUCLEOTIDE SEQUENCE</scope>
    <source>
        <strain evidence="1">TW13</strain>
    </source>
</reference>
<proteinExistence type="predicted"/>
<name>A0ACB5RFI7_9CLOT</name>